<evidence type="ECO:0000256" key="4">
    <source>
        <dbReference type="ARBA" id="ARBA00022801"/>
    </source>
</evidence>
<evidence type="ECO:0000256" key="6">
    <source>
        <dbReference type="ARBA" id="ARBA00032230"/>
    </source>
</evidence>
<dbReference type="InterPro" id="IPR050347">
    <property type="entry name" value="Bact_Beta-galactosidase"/>
</dbReference>
<evidence type="ECO:0000313" key="9">
    <source>
        <dbReference type="EMBL" id="KAK7249020.1"/>
    </source>
</evidence>
<dbReference type="InterPro" id="IPR011013">
    <property type="entry name" value="Gal_mutarotase_sf_dom"/>
</dbReference>
<dbReference type="InterPro" id="IPR017853">
    <property type="entry name" value="GH"/>
</dbReference>
<dbReference type="PANTHER" id="PTHR46323:SF2">
    <property type="entry name" value="BETA-GALACTOSIDASE"/>
    <property type="match status" value="1"/>
</dbReference>
<reference evidence="9 10" key="1">
    <citation type="submission" date="2024-03" db="EMBL/GenBank/DDBJ databases">
        <title>Aureococcus anophagefferens CCMP1851 and Kratosvirus quantuckense: Draft genome of a second virus-susceptible host strain in the model system.</title>
        <authorList>
            <person name="Chase E."/>
            <person name="Truchon A.R."/>
            <person name="Schepens W."/>
            <person name="Wilhelm S.W."/>
        </authorList>
    </citation>
    <scope>NUCLEOTIDE SEQUENCE [LARGE SCALE GENOMIC DNA]</scope>
    <source>
        <strain evidence="9 10">CCMP1851</strain>
    </source>
</reference>
<dbReference type="SUPFAM" id="SSF51445">
    <property type="entry name" value="(Trans)glycosidases"/>
    <property type="match status" value="1"/>
</dbReference>
<dbReference type="InterPro" id="IPR008979">
    <property type="entry name" value="Galactose-bd-like_sf"/>
</dbReference>
<feature type="region of interest" description="Disordered" evidence="7">
    <location>
        <begin position="967"/>
        <end position="1016"/>
    </location>
</feature>
<comment type="catalytic activity">
    <reaction evidence="1">
        <text>Hydrolysis of terminal non-reducing beta-D-galactose residues in beta-D-galactosides.</text>
        <dbReference type="EC" id="3.2.1.23"/>
    </reaction>
</comment>
<dbReference type="PRINTS" id="PR00132">
    <property type="entry name" value="GLHYDRLASE2"/>
</dbReference>
<dbReference type="InterPro" id="IPR006103">
    <property type="entry name" value="Glyco_hydro_2_cat"/>
</dbReference>
<keyword evidence="5" id="KW-0326">Glycosidase</keyword>
<evidence type="ECO:0000256" key="1">
    <source>
        <dbReference type="ARBA" id="ARBA00001412"/>
    </source>
</evidence>
<dbReference type="InterPro" id="IPR006104">
    <property type="entry name" value="Glyco_hydro_2_N"/>
</dbReference>
<dbReference type="PANTHER" id="PTHR46323">
    <property type="entry name" value="BETA-GALACTOSIDASE"/>
    <property type="match status" value="1"/>
</dbReference>
<feature type="region of interest" description="Disordered" evidence="7">
    <location>
        <begin position="101"/>
        <end position="133"/>
    </location>
</feature>
<comment type="similarity">
    <text evidence="2">Belongs to the glycosyl hydrolase 2 family.</text>
</comment>
<feature type="domain" description="Beta galactosidase small chain/" evidence="8">
    <location>
        <begin position="1002"/>
        <end position="1399"/>
    </location>
</feature>
<dbReference type="EMBL" id="JBBJCI010000084">
    <property type="protein sequence ID" value="KAK7249020.1"/>
    <property type="molecule type" value="Genomic_DNA"/>
</dbReference>
<feature type="compositionally biased region" description="Low complexity" evidence="7">
    <location>
        <begin position="9"/>
        <end position="30"/>
    </location>
</feature>
<accession>A0ABR1G6Z9</accession>
<comment type="caution">
    <text evidence="9">The sequence shown here is derived from an EMBL/GenBank/DDBJ whole genome shotgun (WGS) entry which is preliminary data.</text>
</comment>
<dbReference type="SMART" id="SM01038">
    <property type="entry name" value="Bgal_small_N"/>
    <property type="match status" value="1"/>
</dbReference>
<feature type="region of interest" description="Disordered" evidence="7">
    <location>
        <begin position="1171"/>
        <end position="1196"/>
    </location>
</feature>
<evidence type="ECO:0000259" key="8">
    <source>
        <dbReference type="SMART" id="SM01038"/>
    </source>
</evidence>
<keyword evidence="10" id="KW-1185">Reference proteome</keyword>
<feature type="region of interest" description="Disordered" evidence="7">
    <location>
        <begin position="1"/>
        <end position="46"/>
    </location>
</feature>
<dbReference type="SUPFAM" id="SSF49785">
    <property type="entry name" value="Galactose-binding domain-like"/>
    <property type="match status" value="1"/>
</dbReference>
<gene>
    <name evidence="9" type="ORF">SO694_000432114</name>
</gene>
<name>A0ABR1G6Z9_AURAN</name>
<proteinExistence type="inferred from homology"/>
<feature type="region of interest" description="Disordered" evidence="7">
    <location>
        <begin position="1419"/>
        <end position="1443"/>
    </location>
</feature>
<dbReference type="Gene3D" id="3.20.20.80">
    <property type="entry name" value="Glycosidases"/>
    <property type="match status" value="2"/>
</dbReference>
<evidence type="ECO:0000256" key="2">
    <source>
        <dbReference type="ARBA" id="ARBA00007401"/>
    </source>
</evidence>
<dbReference type="Pfam" id="PF02837">
    <property type="entry name" value="Glyco_hydro_2_N"/>
    <property type="match status" value="1"/>
</dbReference>
<dbReference type="Pfam" id="PF02836">
    <property type="entry name" value="Glyco_hydro_2_C"/>
    <property type="match status" value="2"/>
</dbReference>
<dbReference type="SUPFAM" id="SSF74650">
    <property type="entry name" value="Galactose mutarotase-like"/>
    <property type="match status" value="1"/>
</dbReference>
<sequence>MQDPPGPPDAAAATAAPPEPPDAASTTTAPRVAVRAPQDTAATTITPRELEAIAAWEPRRVATGDRAAALAARRLRSGGDVSANENDYRSGYRSWRRGNAAGATESSAGPVGCHADVDKAPAPAPAARGPKLPAVNLRWENPDVQRAGTLRARRTSQCATSADAAARWVAAPCDAGPFAQDLNGSWRFELFDSPIKALEFVERGGAAGDAIDVPGAWQTLGYDTPVYTNIQYPIAVSTPPSMPRRNTTGVYARTVVPGAAAAAGVLDGSRRCVLHVGAADNAAFVFAGGAWRALWKDARLPGEVDVTEALRDALGRGDDGLEVVCVVVRWTEGSYLEDQDAWKLSGLIRDVYALYPPSVSVFDVSWELAGDGAVAVAVDVAAVGRAMAGRLRVALRAAGELPLEASRAADHGGGPVVAEREAPLVETTADARRCYEDDDAVEAASSAHAITLRCDRPLKVWSPERPYVYVLTVELLDDAQTVLQAEACYVARRDVAIGDDGVLRLNGARLTVAGVNRHETCPVRGGPHVRRDDAENDAALLKAGHFNCVRLSHYPQAPAFYAACDRCGLLVVDEANVETHGWAPYPGELADCARWREAYFRRVQRMVLRDRSHPCVFCFSLGNEAGYGGAHDDLAAWLRSAEPTRLVHYEPASWAARGGFIWDLADQGLRKRLGAHLSFWAYGGDFGELPTDETFCLNGLLFPDRSPKPSWLEAAAVQRPFGDPEVVGVEARGDSRRLVVRVPSRASRAGVELARRFEAAGRAPPAAGDAGLRVVSATAAEIRVESRCGTVGVTIDADTALPVGYDVNGEPALLSETPAASGGPAAAGLSFQSGSKAPVTAAAVDRRPRSATASSGSGKLGYEGKPVVVGGAPRRRSLSAHANSVVVLDLGAAAGAGSFSRLTGRVAINDDQREDSIGGVVGRQSPLVFEVRDAEKKVLWSNAATPLAEPGASQALDADLRGCGGRSSCGSTRPGGPWTPRTPPGSTRCCGGRRRTQHRAAAVAGPRPPRRGREKVRQGAREALLRALFTDNDRAAYAAAWRAAGLDRPLELARAAPPAGLGAVGDGGGAARLRRLDDGSLEFVTRLEFRPARADAKTLALYARLDAWHGSAKPGDREVLAPLDARATAAAHLWAAARRLAHADVPRGVEVWVPRVAPCSTHPLGSAISAAQEKAMDDDDEETGARAAPSPRPPGDALLATCEASTRVGADGSVSVSVADLIFRTADAAKAAWPPLPRLGLALRLPPSVGDVAWLGLGPHECYPDRKAAALFGAFGGTVDDLFVPYLRPSECGNRTGVERLALASPSLALGIAADFGAFDFSAARHGDRDLVEARHQHELGDGRRGKFRSCDGGAVHVHVDRAVQGVGGDDSWTACVHEPYLVVPPPPEAPAAFTFALDAVPRDADDARPLLDAVDGTSKKRVGMVRRSSSGSLDDAGLAPSF</sequence>
<dbReference type="InterPro" id="IPR014718">
    <property type="entry name" value="GH-type_carb-bd"/>
</dbReference>
<organism evidence="9 10">
    <name type="scientific">Aureococcus anophagefferens</name>
    <name type="common">Harmful bloom alga</name>
    <dbReference type="NCBI Taxonomy" id="44056"/>
    <lineage>
        <taxon>Eukaryota</taxon>
        <taxon>Sar</taxon>
        <taxon>Stramenopiles</taxon>
        <taxon>Ochrophyta</taxon>
        <taxon>Pelagophyceae</taxon>
        <taxon>Pelagomonadales</taxon>
        <taxon>Pelagomonadaceae</taxon>
        <taxon>Aureococcus</taxon>
    </lineage>
</organism>
<dbReference type="EC" id="3.2.1.23" evidence="3"/>
<dbReference type="Pfam" id="PF02929">
    <property type="entry name" value="Bgal_small_N"/>
    <property type="match status" value="1"/>
</dbReference>
<dbReference type="InterPro" id="IPR006101">
    <property type="entry name" value="Glyco_hydro_2"/>
</dbReference>
<evidence type="ECO:0000256" key="7">
    <source>
        <dbReference type="SAM" id="MobiDB-lite"/>
    </source>
</evidence>
<dbReference type="InterPro" id="IPR013783">
    <property type="entry name" value="Ig-like_fold"/>
</dbReference>
<keyword evidence="4" id="KW-0378">Hydrolase</keyword>
<protein>
    <recommendedName>
        <fullName evidence="3">beta-galactosidase</fullName>
        <ecNumber evidence="3">3.2.1.23</ecNumber>
    </recommendedName>
    <alternativeName>
        <fullName evidence="6">Lactase</fullName>
    </alternativeName>
</protein>
<evidence type="ECO:0000256" key="3">
    <source>
        <dbReference type="ARBA" id="ARBA00012756"/>
    </source>
</evidence>
<dbReference type="Proteomes" id="UP001363151">
    <property type="component" value="Unassembled WGS sequence"/>
</dbReference>
<feature type="region of interest" description="Disordered" evidence="7">
    <location>
        <begin position="840"/>
        <end position="865"/>
    </location>
</feature>
<evidence type="ECO:0000256" key="5">
    <source>
        <dbReference type="ARBA" id="ARBA00023295"/>
    </source>
</evidence>
<evidence type="ECO:0000313" key="10">
    <source>
        <dbReference type="Proteomes" id="UP001363151"/>
    </source>
</evidence>
<dbReference type="Gene3D" id="2.60.40.10">
    <property type="entry name" value="Immunoglobulins"/>
    <property type="match status" value="1"/>
</dbReference>
<dbReference type="Gene3D" id="2.60.120.260">
    <property type="entry name" value="Galactose-binding domain-like"/>
    <property type="match status" value="1"/>
</dbReference>
<feature type="compositionally biased region" description="Low complexity" evidence="7">
    <location>
        <begin position="968"/>
        <end position="990"/>
    </location>
</feature>
<dbReference type="InterPro" id="IPR004199">
    <property type="entry name" value="B-gal_small/dom_5"/>
</dbReference>
<dbReference type="Gene3D" id="2.70.98.10">
    <property type="match status" value="1"/>
</dbReference>